<protein>
    <submittedName>
        <fullName evidence="7">Barrel-sandwich domain of CusB or HlyD membrane-fusion</fullName>
    </submittedName>
</protein>
<dbReference type="InterPro" id="IPR000089">
    <property type="entry name" value="Biotin_lipoyl"/>
</dbReference>
<accession>A0A1H0W5X4</accession>
<feature type="chain" id="PRO_5039124070" evidence="4">
    <location>
        <begin position="21"/>
        <end position="247"/>
    </location>
</feature>
<evidence type="ECO:0000259" key="5">
    <source>
        <dbReference type="Pfam" id="PF00364"/>
    </source>
</evidence>
<dbReference type="OrthoDB" id="9778236at2"/>
<feature type="domain" description="YknX-like beta-barrel" evidence="6">
    <location>
        <begin position="169"/>
        <end position="245"/>
    </location>
</feature>
<dbReference type="Proteomes" id="UP000199159">
    <property type="component" value="Unassembled WGS sequence"/>
</dbReference>
<evidence type="ECO:0000313" key="7">
    <source>
        <dbReference type="EMBL" id="SDP85988.1"/>
    </source>
</evidence>
<dbReference type="PANTHER" id="PTHR32347:SF23">
    <property type="entry name" value="BLL5650 PROTEIN"/>
    <property type="match status" value="1"/>
</dbReference>
<evidence type="ECO:0000256" key="2">
    <source>
        <dbReference type="ARBA" id="ARBA00023054"/>
    </source>
</evidence>
<name>A0A1H0W5X4_9BACI</name>
<gene>
    <name evidence="7" type="ORF">SAMN05216565_10994</name>
</gene>
<dbReference type="RefSeq" id="WP_090856746.1">
    <property type="nucleotide sequence ID" value="NZ_FNJU01000009.1"/>
</dbReference>
<dbReference type="EMBL" id="FNJU01000009">
    <property type="protein sequence ID" value="SDP85988.1"/>
    <property type="molecule type" value="Genomic_DNA"/>
</dbReference>
<dbReference type="Gene3D" id="2.40.30.170">
    <property type="match status" value="1"/>
</dbReference>
<dbReference type="SUPFAM" id="SSF111369">
    <property type="entry name" value="HlyD-like secretion proteins"/>
    <property type="match status" value="1"/>
</dbReference>
<evidence type="ECO:0000256" key="1">
    <source>
        <dbReference type="ARBA" id="ARBA00004196"/>
    </source>
</evidence>
<evidence type="ECO:0000256" key="4">
    <source>
        <dbReference type="SAM" id="SignalP"/>
    </source>
</evidence>
<dbReference type="Gene3D" id="2.40.50.100">
    <property type="match status" value="1"/>
</dbReference>
<keyword evidence="8" id="KW-1185">Reference proteome</keyword>
<dbReference type="PROSITE" id="PS51257">
    <property type="entry name" value="PROKAR_LIPOPROTEIN"/>
    <property type="match status" value="1"/>
</dbReference>
<sequence length="247" mass="27410">MKKKIALNVLIATTVMSLIACSGTEEELGYSGFVEGKKIKIQSEYVGKVDEIHVKEGDSITNEDVLITLNTQKLDIEIENAKVGIDIANAKKQEAEDLNKDYLTDQADGSIKQAQNQLKLLELQKQNSLVKGPVQGFIQDIYITKGEIANPNQDLLSIVDPSMKEVIIYVSEKDVSSIELEDKVKIRTDAFENDTFEGTIKRISSEAEFTPQTIQTKEERAKRVFAVSINVSDVSELKPGMSVEVDL</sequence>
<evidence type="ECO:0000256" key="3">
    <source>
        <dbReference type="SAM" id="Coils"/>
    </source>
</evidence>
<dbReference type="AlphaFoldDB" id="A0A1H0W5X4"/>
<reference evidence="8" key="1">
    <citation type="submission" date="2016-10" db="EMBL/GenBank/DDBJ databases">
        <authorList>
            <person name="Varghese N."/>
            <person name="Submissions S."/>
        </authorList>
    </citation>
    <scope>NUCLEOTIDE SEQUENCE [LARGE SCALE GENOMIC DNA]</scope>
    <source>
        <strain evidence="8">IBRC-M10078</strain>
    </source>
</reference>
<evidence type="ECO:0000259" key="6">
    <source>
        <dbReference type="Pfam" id="PF25990"/>
    </source>
</evidence>
<feature type="coiled-coil region" evidence="3">
    <location>
        <begin position="78"/>
        <end position="131"/>
    </location>
</feature>
<keyword evidence="2 3" id="KW-0175">Coiled coil</keyword>
<dbReference type="InterPro" id="IPR058636">
    <property type="entry name" value="Beta-barrel_YknX"/>
</dbReference>
<dbReference type="GO" id="GO:0030313">
    <property type="term" value="C:cell envelope"/>
    <property type="evidence" value="ECO:0007669"/>
    <property type="project" value="UniProtKB-SubCell"/>
</dbReference>
<dbReference type="PANTHER" id="PTHR32347">
    <property type="entry name" value="EFFLUX SYSTEM COMPONENT YKNX-RELATED"/>
    <property type="match status" value="1"/>
</dbReference>
<comment type="subcellular location">
    <subcellularLocation>
        <location evidence="1">Cell envelope</location>
    </subcellularLocation>
</comment>
<dbReference type="InterPro" id="IPR050465">
    <property type="entry name" value="UPF0194_transport"/>
</dbReference>
<evidence type="ECO:0000313" key="8">
    <source>
        <dbReference type="Proteomes" id="UP000199159"/>
    </source>
</evidence>
<organism evidence="7 8">
    <name type="scientific">Litchfieldia salsa</name>
    <dbReference type="NCBI Taxonomy" id="930152"/>
    <lineage>
        <taxon>Bacteria</taxon>
        <taxon>Bacillati</taxon>
        <taxon>Bacillota</taxon>
        <taxon>Bacilli</taxon>
        <taxon>Bacillales</taxon>
        <taxon>Bacillaceae</taxon>
        <taxon>Litchfieldia</taxon>
    </lineage>
</organism>
<proteinExistence type="predicted"/>
<feature type="signal peptide" evidence="4">
    <location>
        <begin position="1"/>
        <end position="20"/>
    </location>
</feature>
<dbReference type="Pfam" id="PF25990">
    <property type="entry name" value="Beta-barrel_YknX"/>
    <property type="match status" value="1"/>
</dbReference>
<keyword evidence="4" id="KW-0732">Signal</keyword>
<dbReference type="STRING" id="930152.SAMN05216565_10994"/>
<dbReference type="Pfam" id="PF00364">
    <property type="entry name" value="Biotin_lipoyl"/>
    <property type="match status" value="1"/>
</dbReference>
<feature type="domain" description="Lipoyl-binding" evidence="5">
    <location>
        <begin position="47"/>
        <end position="84"/>
    </location>
</feature>